<proteinExistence type="predicted"/>
<evidence type="ECO:0000313" key="4">
    <source>
        <dbReference type="Proteomes" id="UP000198881"/>
    </source>
</evidence>
<protein>
    <recommendedName>
        <fullName evidence="5">DUF4233 domain-containing protein</fullName>
    </recommendedName>
</protein>
<dbReference type="Proteomes" id="UP000198881">
    <property type="component" value="Unassembled WGS sequence"/>
</dbReference>
<dbReference type="EMBL" id="FPCG01000002">
    <property type="protein sequence ID" value="SFV20880.1"/>
    <property type="molecule type" value="Genomic_DNA"/>
</dbReference>
<evidence type="ECO:0000313" key="3">
    <source>
        <dbReference type="EMBL" id="SFV20880.1"/>
    </source>
</evidence>
<evidence type="ECO:0000256" key="1">
    <source>
        <dbReference type="SAM" id="MobiDB-lite"/>
    </source>
</evidence>
<evidence type="ECO:0000256" key="2">
    <source>
        <dbReference type="SAM" id="Phobius"/>
    </source>
</evidence>
<feature type="region of interest" description="Disordered" evidence="1">
    <location>
        <begin position="1"/>
        <end position="20"/>
    </location>
</feature>
<feature type="transmembrane region" description="Helical" evidence="2">
    <location>
        <begin position="96"/>
        <end position="124"/>
    </location>
</feature>
<organism evidence="3 4">
    <name type="scientific">Micrococcus terreus</name>
    <dbReference type="NCBI Taxonomy" id="574650"/>
    <lineage>
        <taxon>Bacteria</taxon>
        <taxon>Bacillati</taxon>
        <taxon>Actinomycetota</taxon>
        <taxon>Actinomycetes</taxon>
        <taxon>Micrococcales</taxon>
        <taxon>Micrococcaceae</taxon>
        <taxon>Micrococcus</taxon>
    </lineage>
</organism>
<dbReference type="RefSeq" id="WP_091694194.1">
    <property type="nucleotide sequence ID" value="NZ_FPCG01000002.1"/>
</dbReference>
<dbReference type="STRING" id="574650.SAMN04487966_10264"/>
<name>A0A1I7MG99_9MICC</name>
<dbReference type="InterPro" id="IPR025327">
    <property type="entry name" value="DUF4233"/>
</dbReference>
<keyword evidence="4" id="KW-1185">Reference proteome</keyword>
<dbReference type="OrthoDB" id="3267755at2"/>
<feature type="transmembrane region" description="Helical" evidence="2">
    <location>
        <begin position="32"/>
        <end position="53"/>
    </location>
</feature>
<evidence type="ECO:0008006" key="5">
    <source>
        <dbReference type="Google" id="ProtNLM"/>
    </source>
</evidence>
<dbReference type="AlphaFoldDB" id="A0A1I7MG99"/>
<feature type="compositionally biased region" description="Basic and acidic residues" evidence="1">
    <location>
        <begin position="1"/>
        <end position="15"/>
    </location>
</feature>
<dbReference type="Pfam" id="PF14017">
    <property type="entry name" value="DUF4233"/>
    <property type="match status" value="1"/>
</dbReference>
<reference evidence="3 4" key="1">
    <citation type="submission" date="2016-10" db="EMBL/GenBank/DDBJ databases">
        <authorList>
            <person name="de Groot N.N."/>
        </authorList>
    </citation>
    <scope>NUCLEOTIDE SEQUENCE [LARGE SCALE GENOMIC DNA]</scope>
    <source>
        <strain evidence="3 4">CGMCC 1.7054</strain>
    </source>
</reference>
<keyword evidence="2" id="KW-1133">Transmembrane helix</keyword>
<feature type="transmembrane region" description="Helical" evidence="2">
    <location>
        <begin position="65"/>
        <end position="84"/>
    </location>
</feature>
<gene>
    <name evidence="3" type="ORF">SAMN04487966_10264</name>
</gene>
<accession>A0A1I7MG99</accession>
<keyword evidence="2" id="KW-0812">Transmembrane</keyword>
<keyword evidence="2" id="KW-0472">Membrane</keyword>
<sequence length="150" mass="17036">MSGTEDWRPQRETKSQRAWQPGQIKKPRSIRVTFASTVLVMEAMVLVFFGITIVNLHRQEGTHGWVLWVSLVLAVIAILDCALLRRPLGYWIGWGIQLALLAASVLEYTMLFVAVGFGLAWWYAVTKGGQLDRENAERHAAEERLRAEQD</sequence>